<accession>A0A1G7SW17</accession>
<evidence type="ECO:0000256" key="2">
    <source>
        <dbReference type="PROSITE-ProRule" id="PRU00335"/>
    </source>
</evidence>
<name>A0A1G7SW17_9FIRM</name>
<feature type="DNA-binding region" description="H-T-H motif" evidence="2">
    <location>
        <begin position="90"/>
        <end position="109"/>
    </location>
</feature>
<proteinExistence type="predicted"/>
<keyword evidence="5" id="KW-1185">Reference proteome</keyword>
<reference evidence="5" key="1">
    <citation type="submission" date="2016-10" db="EMBL/GenBank/DDBJ databases">
        <authorList>
            <person name="Varghese N."/>
            <person name="Submissions S."/>
        </authorList>
    </citation>
    <scope>NUCLEOTIDE SEQUENCE [LARGE SCALE GENOMIC DNA]</scope>
    <source>
        <strain evidence="5">DSM 8344</strain>
    </source>
</reference>
<evidence type="ECO:0000259" key="3">
    <source>
        <dbReference type="PROSITE" id="PS50977"/>
    </source>
</evidence>
<dbReference type="PROSITE" id="PS50977">
    <property type="entry name" value="HTH_TETR_2"/>
    <property type="match status" value="2"/>
</dbReference>
<dbReference type="PANTHER" id="PTHR43479:SF11">
    <property type="entry name" value="ACREF_ENVCD OPERON REPRESSOR-RELATED"/>
    <property type="match status" value="1"/>
</dbReference>
<evidence type="ECO:0000313" key="5">
    <source>
        <dbReference type="Proteomes" id="UP000198656"/>
    </source>
</evidence>
<dbReference type="InterPro" id="IPR036271">
    <property type="entry name" value="Tet_transcr_reg_TetR-rel_C_sf"/>
</dbReference>
<dbReference type="Pfam" id="PF00440">
    <property type="entry name" value="TetR_N"/>
    <property type="match status" value="2"/>
</dbReference>
<feature type="DNA-binding region" description="H-T-H motif" evidence="2">
    <location>
        <begin position="28"/>
        <end position="47"/>
    </location>
</feature>
<feature type="domain" description="HTH tetR-type" evidence="3">
    <location>
        <begin position="5"/>
        <end position="65"/>
    </location>
</feature>
<dbReference type="SUPFAM" id="SSF48498">
    <property type="entry name" value="Tetracyclin repressor-like, C-terminal domain"/>
    <property type="match status" value="1"/>
</dbReference>
<dbReference type="PANTHER" id="PTHR43479">
    <property type="entry name" value="ACREF/ENVCD OPERON REPRESSOR-RELATED"/>
    <property type="match status" value="1"/>
</dbReference>
<dbReference type="SUPFAM" id="SSF46689">
    <property type="entry name" value="Homeodomain-like"/>
    <property type="match status" value="2"/>
</dbReference>
<dbReference type="OrthoDB" id="9812134at2"/>
<sequence length="259" mass="29904">MDKKELSRKRILECAKIIIATEGIDKLTVLNLAKKCNISKRTFYEIFSSKSILIDELKQEGCRVPIIDEREVIIEKARERFAKKGYTRIDMDEIAKAAGLQRTTLYKYFKSKEELLEYCIEHETEMIKREAGRILLNVENPVETLKVYITGFCNYISNPYPNSLFSEAYNQLQYNKKIDQCSKDIHHFFVERFIIVLKAGIKSGIFRSDLDVKGVAIVVLATLNGLDFFSKIDPSLDIKVQIKNSVLDLLFNTILIEKT</sequence>
<gene>
    <name evidence="4" type="ORF">SAMN05443529_1022</name>
</gene>
<dbReference type="Gene3D" id="1.10.357.10">
    <property type="entry name" value="Tetracycline Repressor, domain 2"/>
    <property type="match status" value="2"/>
</dbReference>
<dbReference type="EMBL" id="FNCP01000002">
    <property type="protein sequence ID" value="SDG27171.1"/>
    <property type="molecule type" value="Genomic_DNA"/>
</dbReference>
<organism evidence="4 5">
    <name type="scientific">Desulfosporosinus hippei DSM 8344</name>
    <dbReference type="NCBI Taxonomy" id="1121419"/>
    <lineage>
        <taxon>Bacteria</taxon>
        <taxon>Bacillati</taxon>
        <taxon>Bacillota</taxon>
        <taxon>Clostridia</taxon>
        <taxon>Eubacteriales</taxon>
        <taxon>Desulfitobacteriaceae</taxon>
        <taxon>Desulfosporosinus</taxon>
    </lineage>
</organism>
<protein>
    <submittedName>
        <fullName evidence="4">DNA-binding transcriptional regulator, AcrR family</fullName>
    </submittedName>
</protein>
<dbReference type="AlphaFoldDB" id="A0A1G7SW17"/>
<dbReference type="Gene3D" id="1.10.10.60">
    <property type="entry name" value="Homeodomain-like"/>
    <property type="match status" value="1"/>
</dbReference>
<evidence type="ECO:0000256" key="1">
    <source>
        <dbReference type="ARBA" id="ARBA00023125"/>
    </source>
</evidence>
<keyword evidence="1 2" id="KW-0238">DNA-binding</keyword>
<dbReference type="GO" id="GO:0003677">
    <property type="term" value="F:DNA binding"/>
    <property type="evidence" value="ECO:0007669"/>
    <property type="project" value="UniProtKB-UniRule"/>
</dbReference>
<dbReference type="RefSeq" id="WP_143015490.1">
    <property type="nucleotide sequence ID" value="NZ_FNCP01000002.1"/>
</dbReference>
<dbReference type="InterPro" id="IPR050624">
    <property type="entry name" value="HTH-type_Tx_Regulator"/>
</dbReference>
<dbReference type="Proteomes" id="UP000198656">
    <property type="component" value="Unassembled WGS sequence"/>
</dbReference>
<evidence type="ECO:0000313" key="4">
    <source>
        <dbReference type="EMBL" id="SDG27171.1"/>
    </source>
</evidence>
<dbReference type="PRINTS" id="PR00455">
    <property type="entry name" value="HTHTETR"/>
</dbReference>
<dbReference type="InterPro" id="IPR001647">
    <property type="entry name" value="HTH_TetR"/>
</dbReference>
<feature type="domain" description="HTH tetR-type" evidence="3">
    <location>
        <begin position="67"/>
        <end position="127"/>
    </location>
</feature>
<dbReference type="InterPro" id="IPR009057">
    <property type="entry name" value="Homeodomain-like_sf"/>
</dbReference>